<organism evidence="1 2">
    <name type="scientific">Rhodotorula mucilaginosa</name>
    <name type="common">Yeast</name>
    <name type="synonym">Rhodotorula rubra</name>
    <dbReference type="NCBI Taxonomy" id="5537"/>
    <lineage>
        <taxon>Eukaryota</taxon>
        <taxon>Fungi</taxon>
        <taxon>Dikarya</taxon>
        <taxon>Basidiomycota</taxon>
        <taxon>Pucciniomycotina</taxon>
        <taxon>Microbotryomycetes</taxon>
        <taxon>Sporidiobolales</taxon>
        <taxon>Sporidiobolaceae</taxon>
        <taxon>Rhodotorula</taxon>
    </lineage>
</organism>
<proteinExistence type="predicted"/>
<comment type="caution">
    <text evidence="1">The sequence shown here is derived from an EMBL/GenBank/DDBJ whole genome shotgun (WGS) entry which is preliminary data.</text>
</comment>
<evidence type="ECO:0000313" key="2">
    <source>
        <dbReference type="Proteomes" id="UP000777482"/>
    </source>
</evidence>
<accession>A0A9P6VTR5</accession>
<dbReference type="EMBL" id="PUHQ01000119">
    <property type="protein sequence ID" value="KAG0655477.1"/>
    <property type="molecule type" value="Genomic_DNA"/>
</dbReference>
<dbReference type="AlphaFoldDB" id="A0A9P6VTR5"/>
<name>A0A9P6VTR5_RHOMI</name>
<evidence type="ECO:0000313" key="1">
    <source>
        <dbReference type="EMBL" id="KAG0655477.1"/>
    </source>
</evidence>
<dbReference type="Proteomes" id="UP000777482">
    <property type="component" value="Unassembled WGS sequence"/>
</dbReference>
<sequence length="113" mass="12265">MPPKKGAADAISAVEIQAALGELLRVMVVEVHEQFLKGMNAAYWYTTTVSCSKKGHRMIAKGDLIIVFGATEVYLDSLSTGAQRESWKGLGMMHVDDCHMGTVNAFATLFGQD</sequence>
<gene>
    <name evidence="1" type="ORF">C6P46_000874</name>
</gene>
<protein>
    <submittedName>
        <fullName evidence="1">Uncharacterized protein</fullName>
    </submittedName>
</protein>
<reference evidence="1 2" key="1">
    <citation type="submission" date="2020-11" db="EMBL/GenBank/DDBJ databases">
        <title>Kefir isolates.</title>
        <authorList>
            <person name="Marcisauskas S."/>
            <person name="Kim Y."/>
            <person name="Blasche S."/>
        </authorList>
    </citation>
    <scope>NUCLEOTIDE SEQUENCE [LARGE SCALE GENOMIC DNA]</scope>
    <source>
        <strain evidence="1 2">KR</strain>
    </source>
</reference>
<keyword evidence="2" id="KW-1185">Reference proteome</keyword>